<keyword evidence="2 4" id="KW-0863">Zinc-finger</keyword>
<organism evidence="7 8">
    <name type="scientific">Hohenbuehelia grisea</name>
    <dbReference type="NCBI Taxonomy" id="104357"/>
    <lineage>
        <taxon>Eukaryota</taxon>
        <taxon>Fungi</taxon>
        <taxon>Dikarya</taxon>
        <taxon>Basidiomycota</taxon>
        <taxon>Agaricomycotina</taxon>
        <taxon>Agaricomycetes</taxon>
        <taxon>Agaricomycetidae</taxon>
        <taxon>Agaricales</taxon>
        <taxon>Pleurotineae</taxon>
        <taxon>Pleurotaceae</taxon>
        <taxon>Hohenbuehelia</taxon>
    </lineage>
</organism>
<keyword evidence="3" id="KW-0862">Zinc</keyword>
<dbReference type="SUPFAM" id="SSF144232">
    <property type="entry name" value="HIT/MYND zinc finger-like"/>
    <property type="match status" value="1"/>
</dbReference>
<evidence type="ECO:0000256" key="5">
    <source>
        <dbReference type="SAM" id="MobiDB-lite"/>
    </source>
</evidence>
<keyword evidence="1" id="KW-0479">Metal-binding</keyword>
<evidence type="ECO:0000313" key="7">
    <source>
        <dbReference type="EMBL" id="KAL0958066.1"/>
    </source>
</evidence>
<dbReference type="Gene3D" id="6.10.140.2220">
    <property type="match status" value="1"/>
</dbReference>
<evidence type="ECO:0000259" key="6">
    <source>
        <dbReference type="PROSITE" id="PS50865"/>
    </source>
</evidence>
<keyword evidence="8" id="KW-1185">Reference proteome</keyword>
<feature type="region of interest" description="Disordered" evidence="5">
    <location>
        <begin position="1"/>
        <end position="37"/>
    </location>
</feature>
<comment type="caution">
    <text evidence="7">The sequence shown here is derived from an EMBL/GenBank/DDBJ whole genome shotgun (WGS) entry which is preliminary data.</text>
</comment>
<dbReference type="PROSITE" id="PS50865">
    <property type="entry name" value="ZF_MYND_2"/>
    <property type="match status" value="1"/>
</dbReference>
<proteinExistence type="predicted"/>
<dbReference type="EMBL" id="JASNQZ010000004">
    <property type="protein sequence ID" value="KAL0958066.1"/>
    <property type="molecule type" value="Genomic_DNA"/>
</dbReference>
<dbReference type="Pfam" id="PF01753">
    <property type="entry name" value="zf-MYND"/>
    <property type="match status" value="1"/>
</dbReference>
<dbReference type="Proteomes" id="UP001556367">
    <property type="component" value="Unassembled WGS sequence"/>
</dbReference>
<gene>
    <name evidence="7" type="ORF">HGRIS_000245</name>
</gene>
<protein>
    <recommendedName>
        <fullName evidence="6">MYND-type domain-containing protein</fullName>
    </recommendedName>
</protein>
<dbReference type="InterPro" id="IPR002893">
    <property type="entry name" value="Znf_MYND"/>
</dbReference>
<name>A0ABR3JQM3_9AGAR</name>
<sequence length="697" mass="77249">MPGPGRKRVKTTPSNRVKSSKEGPADSEPQPTGFDQRWDPAATLRACQQLSIPDVSTSRGLKKVHANFDHTCNRLEATFKKSENDAAIVTLVYVAMSHDAILMGKLYRERELLQKLLKMISYPAYRLQGLQALFELATGHYPSIQAELAQHSSAMIDVVRKYPDDRLVADVLTQTLSRFLAALFNVGKSGTPDEKTLRVIDVPAVFRFLVDMVNPYSITGDRLNNTLSVLSLAVFHCPAVFKADLSLQRFVIAGLRCRDWGFRMTCLQILMALNDTGGDTGGDSEGLFDLGKINNAFVRGFPVKIADAMSVYGKESCDLARTLWAVEQNEMVLEHMQRDNDPDIYPLGLTLAKLIPETEHSILIPLDSLATGGPLATNTLTLCAESIRYKGKPEELHLADFLDIKSSLLLGRSQDASRIARRAIERSPDVAYFYHVQADVEPSADALRTAKKGLRCKKISTFVRCELLYTAIVEAASLSGTLLMEAPLTGKESAELGATLLEGALEDAKTFLEIAPPDGLRVAGVACWHCMLTFLVHGPTMTADLYSLKDTFAKLKLFDEIFAYLDAPRYDSRIRRTTEFVVEQLPEAIKEWGDVMSGDHKSPSQSSSTAGQDALASMLEKMSVQSREEDDDSRRQRIYTEFTPTWHRPGLYTCSWCKNCSAGLRKCGSCGKARYCDSSCQRAHWKEHKKSCSAATD</sequence>
<accession>A0ABR3JQM3</accession>
<evidence type="ECO:0000256" key="4">
    <source>
        <dbReference type="PROSITE-ProRule" id="PRU00134"/>
    </source>
</evidence>
<evidence type="ECO:0000313" key="8">
    <source>
        <dbReference type="Proteomes" id="UP001556367"/>
    </source>
</evidence>
<reference evidence="8" key="1">
    <citation type="submission" date="2024-06" db="EMBL/GenBank/DDBJ databases">
        <title>Multi-omics analyses provide insights into the biosynthesis of the anticancer antibiotic pleurotin in Hohenbuehelia grisea.</title>
        <authorList>
            <person name="Weaver J.A."/>
            <person name="Alberti F."/>
        </authorList>
    </citation>
    <scope>NUCLEOTIDE SEQUENCE [LARGE SCALE GENOMIC DNA]</scope>
    <source>
        <strain evidence="8">T-177</strain>
    </source>
</reference>
<feature type="domain" description="MYND-type" evidence="6">
    <location>
        <begin position="654"/>
        <end position="692"/>
    </location>
</feature>
<evidence type="ECO:0000256" key="3">
    <source>
        <dbReference type="ARBA" id="ARBA00022833"/>
    </source>
</evidence>
<evidence type="ECO:0000256" key="2">
    <source>
        <dbReference type="ARBA" id="ARBA00022771"/>
    </source>
</evidence>
<dbReference type="PROSITE" id="PS01360">
    <property type="entry name" value="ZF_MYND_1"/>
    <property type="match status" value="1"/>
</dbReference>
<evidence type="ECO:0000256" key="1">
    <source>
        <dbReference type="ARBA" id="ARBA00022723"/>
    </source>
</evidence>
<feature type="compositionally biased region" description="Basic residues" evidence="5">
    <location>
        <begin position="1"/>
        <end position="10"/>
    </location>
</feature>